<dbReference type="SUPFAM" id="SSF52091">
    <property type="entry name" value="SpoIIaa-like"/>
    <property type="match status" value="1"/>
</dbReference>
<dbReference type="EMBL" id="JEMC01003709">
    <property type="protein sequence ID" value="KYF79099.1"/>
    <property type="molecule type" value="Genomic_DNA"/>
</dbReference>
<gene>
    <name evidence="1" type="ORF">BE18_16985</name>
</gene>
<organism evidence="1 2">
    <name type="scientific">Sorangium cellulosum</name>
    <name type="common">Polyangium cellulosum</name>
    <dbReference type="NCBI Taxonomy" id="56"/>
    <lineage>
        <taxon>Bacteria</taxon>
        <taxon>Pseudomonadati</taxon>
        <taxon>Myxococcota</taxon>
        <taxon>Polyangia</taxon>
        <taxon>Polyangiales</taxon>
        <taxon>Polyangiaceae</taxon>
        <taxon>Sorangium</taxon>
    </lineage>
</organism>
<sequence length="125" mass="13697">MRSLRVDPLVTDGFGIEPALRDDTLSVKLTGRGDMAAAAPLSRYVKALEGEVARLSVSTLELDVRGLCFMSSSCLKAFVSLICSLVGHGMKCRIRFVTDPQLAWQRRSLRPLDRMCPELVSIADA</sequence>
<accession>A0A150RFP4</accession>
<evidence type="ECO:0008006" key="3">
    <source>
        <dbReference type="Google" id="ProtNLM"/>
    </source>
</evidence>
<dbReference type="InterPro" id="IPR036513">
    <property type="entry name" value="STAS_dom_sf"/>
</dbReference>
<evidence type="ECO:0000313" key="1">
    <source>
        <dbReference type="EMBL" id="KYF79099.1"/>
    </source>
</evidence>
<protein>
    <recommendedName>
        <fullName evidence="3">STAS domain-containing protein</fullName>
    </recommendedName>
</protein>
<reference evidence="1 2" key="1">
    <citation type="submission" date="2014-02" db="EMBL/GenBank/DDBJ databases">
        <title>The small core and large imbalanced accessory genome model reveals a collaborative survival strategy of Sorangium cellulosum strains in nature.</title>
        <authorList>
            <person name="Han K."/>
            <person name="Peng R."/>
            <person name="Blom J."/>
            <person name="Li Y.-Z."/>
        </authorList>
    </citation>
    <scope>NUCLEOTIDE SEQUENCE [LARGE SCALE GENOMIC DNA]</scope>
    <source>
        <strain evidence="1 2">So0149</strain>
    </source>
</reference>
<evidence type="ECO:0000313" key="2">
    <source>
        <dbReference type="Proteomes" id="UP000075515"/>
    </source>
</evidence>
<dbReference type="Gene3D" id="3.30.750.24">
    <property type="entry name" value="STAS domain"/>
    <property type="match status" value="1"/>
</dbReference>
<dbReference type="AlphaFoldDB" id="A0A150RFP4"/>
<dbReference type="Proteomes" id="UP000075515">
    <property type="component" value="Unassembled WGS sequence"/>
</dbReference>
<proteinExistence type="predicted"/>
<name>A0A150RFP4_SORCE</name>
<comment type="caution">
    <text evidence="1">The sequence shown here is derived from an EMBL/GenBank/DDBJ whole genome shotgun (WGS) entry which is preliminary data.</text>
</comment>